<sequence>MVLMEWRDGDGCGSQSYDSIPSRQCFGWLQRAIRKIKNGNNGLVNIFSDSRSSLEILICSKTYLSLAHEARRDLFEVVARGRAVRLFWVRAHVGIAENERTDTCFPHTVQSSPDGATLTKKKAADYDRFPLSHAKNVIKAASLEECQKQYAEGSTGEITKCFFSRMEGKR</sequence>
<evidence type="ECO:0000313" key="1">
    <source>
        <dbReference type="EMBL" id="GBP60882.1"/>
    </source>
</evidence>
<dbReference type="AlphaFoldDB" id="A0A4C1XD51"/>
<evidence type="ECO:0000313" key="2">
    <source>
        <dbReference type="Proteomes" id="UP000299102"/>
    </source>
</evidence>
<dbReference type="GO" id="GO:0003676">
    <property type="term" value="F:nucleic acid binding"/>
    <property type="evidence" value="ECO:0007669"/>
    <property type="project" value="InterPro"/>
</dbReference>
<dbReference type="InterPro" id="IPR036397">
    <property type="entry name" value="RNaseH_sf"/>
</dbReference>
<dbReference type="OrthoDB" id="411823at2759"/>
<keyword evidence="2" id="KW-1185">Reference proteome</keyword>
<reference evidence="1 2" key="1">
    <citation type="journal article" date="2019" name="Commun. Biol.">
        <title>The bagworm genome reveals a unique fibroin gene that provides high tensile strength.</title>
        <authorList>
            <person name="Kono N."/>
            <person name="Nakamura H."/>
            <person name="Ohtoshi R."/>
            <person name="Tomita M."/>
            <person name="Numata K."/>
            <person name="Arakawa K."/>
        </authorList>
    </citation>
    <scope>NUCLEOTIDE SEQUENCE [LARGE SCALE GENOMIC DNA]</scope>
</reference>
<gene>
    <name evidence="1" type="ORF">EVAR_26781_1</name>
</gene>
<comment type="caution">
    <text evidence="1">The sequence shown here is derived from an EMBL/GenBank/DDBJ whole genome shotgun (WGS) entry which is preliminary data.</text>
</comment>
<proteinExistence type="predicted"/>
<protein>
    <recommendedName>
        <fullName evidence="3">RNase H type-1 domain-containing protein</fullName>
    </recommendedName>
</protein>
<accession>A0A4C1XD51</accession>
<organism evidence="1 2">
    <name type="scientific">Eumeta variegata</name>
    <name type="common">Bagworm moth</name>
    <name type="synonym">Eumeta japonica</name>
    <dbReference type="NCBI Taxonomy" id="151549"/>
    <lineage>
        <taxon>Eukaryota</taxon>
        <taxon>Metazoa</taxon>
        <taxon>Ecdysozoa</taxon>
        <taxon>Arthropoda</taxon>
        <taxon>Hexapoda</taxon>
        <taxon>Insecta</taxon>
        <taxon>Pterygota</taxon>
        <taxon>Neoptera</taxon>
        <taxon>Endopterygota</taxon>
        <taxon>Lepidoptera</taxon>
        <taxon>Glossata</taxon>
        <taxon>Ditrysia</taxon>
        <taxon>Tineoidea</taxon>
        <taxon>Psychidae</taxon>
        <taxon>Oiketicinae</taxon>
        <taxon>Eumeta</taxon>
    </lineage>
</organism>
<dbReference type="EMBL" id="BGZK01000798">
    <property type="protein sequence ID" value="GBP60882.1"/>
    <property type="molecule type" value="Genomic_DNA"/>
</dbReference>
<dbReference type="SUPFAM" id="SSF53098">
    <property type="entry name" value="Ribonuclease H-like"/>
    <property type="match status" value="1"/>
</dbReference>
<name>A0A4C1XD51_EUMVA</name>
<dbReference type="Proteomes" id="UP000299102">
    <property type="component" value="Unassembled WGS sequence"/>
</dbReference>
<dbReference type="InterPro" id="IPR012337">
    <property type="entry name" value="RNaseH-like_sf"/>
</dbReference>
<dbReference type="Gene3D" id="3.30.420.10">
    <property type="entry name" value="Ribonuclease H-like superfamily/Ribonuclease H"/>
    <property type="match status" value="1"/>
</dbReference>
<evidence type="ECO:0008006" key="3">
    <source>
        <dbReference type="Google" id="ProtNLM"/>
    </source>
</evidence>